<comment type="caution">
    <text evidence="2">The sequence shown here is derived from an EMBL/GenBank/DDBJ whole genome shotgun (WGS) entry which is preliminary data.</text>
</comment>
<keyword evidence="3" id="KW-1185">Reference proteome</keyword>
<dbReference type="EMBL" id="QLMA01000005">
    <property type="protein sequence ID" value="RAJ80122.1"/>
    <property type="molecule type" value="Genomic_DNA"/>
</dbReference>
<sequence length="161" mass="18490">MFWSGKNKQRNVIQDHQGVSYEWLDRLTEALKVFVRGFCNKMEKRFNKIDRVFQKVILIVFFLSGTTLCVFFAVGGGVKNISLQKVTPITRPAHTLPYYDTTESLLIRKKEGSFQNIHQYKILLDSLSATVKGKQVLDSLRSSRPGLLDSLALINRIMELH</sequence>
<accession>A0A327VXA8</accession>
<keyword evidence="1" id="KW-0812">Transmembrane</keyword>
<dbReference type="RefSeq" id="WP_111593137.1">
    <property type="nucleotide sequence ID" value="NZ_QLMA01000005.1"/>
</dbReference>
<organism evidence="2 3">
    <name type="scientific">Chitinophaga dinghuensis</name>
    <dbReference type="NCBI Taxonomy" id="1539050"/>
    <lineage>
        <taxon>Bacteria</taxon>
        <taxon>Pseudomonadati</taxon>
        <taxon>Bacteroidota</taxon>
        <taxon>Chitinophagia</taxon>
        <taxon>Chitinophagales</taxon>
        <taxon>Chitinophagaceae</taxon>
        <taxon>Chitinophaga</taxon>
    </lineage>
</organism>
<dbReference type="Proteomes" id="UP000249819">
    <property type="component" value="Unassembled WGS sequence"/>
</dbReference>
<reference evidence="2 3" key="1">
    <citation type="submission" date="2018-06" db="EMBL/GenBank/DDBJ databases">
        <title>Genomic Encyclopedia of Archaeal and Bacterial Type Strains, Phase II (KMG-II): from individual species to whole genera.</title>
        <authorList>
            <person name="Goeker M."/>
        </authorList>
    </citation>
    <scope>NUCLEOTIDE SEQUENCE [LARGE SCALE GENOMIC DNA]</scope>
    <source>
        <strain evidence="2 3">DSM 29821</strain>
    </source>
</reference>
<evidence type="ECO:0000313" key="2">
    <source>
        <dbReference type="EMBL" id="RAJ80122.1"/>
    </source>
</evidence>
<keyword evidence="1" id="KW-0472">Membrane</keyword>
<gene>
    <name evidence="2" type="ORF">CLV59_105229</name>
</gene>
<evidence type="ECO:0000313" key="3">
    <source>
        <dbReference type="Proteomes" id="UP000249819"/>
    </source>
</evidence>
<keyword evidence="1" id="KW-1133">Transmembrane helix</keyword>
<dbReference type="OrthoDB" id="670725at2"/>
<protein>
    <submittedName>
        <fullName evidence="2">Uncharacterized protein</fullName>
    </submittedName>
</protein>
<feature type="transmembrane region" description="Helical" evidence="1">
    <location>
        <begin position="52"/>
        <end position="74"/>
    </location>
</feature>
<dbReference type="AlphaFoldDB" id="A0A327VXA8"/>
<name>A0A327VXA8_9BACT</name>
<proteinExistence type="predicted"/>
<evidence type="ECO:0000256" key="1">
    <source>
        <dbReference type="SAM" id="Phobius"/>
    </source>
</evidence>